<dbReference type="Proteomes" id="UP000814243">
    <property type="component" value="Unassembled WGS sequence"/>
</dbReference>
<reference evidence="2" key="1">
    <citation type="journal article" date="2021" name="G3 (Bethesda)">
        <title>Genome and transcriptome analysis of the beet armyworm Spodoptera exigua reveals targets for pest control. .</title>
        <authorList>
            <person name="Simon S."/>
            <person name="Breeschoten T."/>
            <person name="Jansen H.J."/>
            <person name="Dirks R.P."/>
            <person name="Schranz M.E."/>
            <person name="Ros V.I.D."/>
        </authorList>
    </citation>
    <scope>NUCLEOTIDE SEQUENCE</scope>
    <source>
        <strain evidence="2">TB_SE_WUR_2020</strain>
    </source>
</reference>
<dbReference type="EMBL" id="JACEFF010000396">
    <property type="protein sequence ID" value="KAH9638469.1"/>
    <property type="molecule type" value="Genomic_DNA"/>
</dbReference>
<evidence type="ECO:0000256" key="1">
    <source>
        <dbReference type="SAM" id="MobiDB-lite"/>
    </source>
</evidence>
<sequence length="222" mass="25231">MESLITNLDLFVLLRSESTSFDHEVLFGAVVSRIGDCLSDEDRVVLKEFCRRFTRAALQRWQKSNRFLDNFRRKYENWLGANIDWPSFVQTLVNQEPSVDKAPRAPSVSPEPSTSTSIGTMTKRSRKPFEDLGSKQKKRRSDEHTGKDSSELAYAAAARLKEEGHGDIASVIEYMMKNPEVAAKLNETLKKPAKTIIFTPEKALGLLLSLKLSKWQYINYVA</sequence>
<evidence type="ECO:0000313" key="2">
    <source>
        <dbReference type="EMBL" id="KAH9638469.1"/>
    </source>
</evidence>
<feature type="region of interest" description="Disordered" evidence="1">
    <location>
        <begin position="99"/>
        <end position="149"/>
    </location>
</feature>
<feature type="compositionally biased region" description="Basic and acidic residues" evidence="1">
    <location>
        <begin position="127"/>
        <end position="149"/>
    </location>
</feature>
<proteinExistence type="predicted"/>
<protein>
    <submittedName>
        <fullName evidence="2">Uncharacterized protein</fullName>
    </submittedName>
</protein>
<feature type="compositionally biased region" description="Low complexity" evidence="1">
    <location>
        <begin position="106"/>
        <end position="117"/>
    </location>
</feature>
<name>A0A922ML84_SPOEX</name>
<dbReference type="AlphaFoldDB" id="A0A922ML84"/>
<gene>
    <name evidence="2" type="ORF">HF086_016794</name>
</gene>
<comment type="caution">
    <text evidence="2">The sequence shown here is derived from an EMBL/GenBank/DDBJ whole genome shotgun (WGS) entry which is preliminary data.</text>
</comment>
<evidence type="ECO:0000313" key="3">
    <source>
        <dbReference type="Proteomes" id="UP000814243"/>
    </source>
</evidence>
<accession>A0A922ML84</accession>
<organism evidence="2 3">
    <name type="scientific">Spodoptera exigua</name>
    <name type="common">Beet armyworm</name>
    <name type="synonym">Noctua fulgens</name>
    <dbReference type="NCBI Taxonomy" id="7107"/>
    <lineage>
        <taxon>Eukaryota</taxon>
        <taxon>Metazoa</taxon>
        <taxon>Ecdysozoa</taxon>
        <taxon>Arthropoda</taxon>
        <taxon>Hexapoda</taxon>
        <taxon>Insecta</taxon>
        <taxon>Pterygota</taxon>
        <taxon>Neoptera</taxon>
        <taxon>Endopterygota</taxon>
        <taxon>Lepidoptera</taxon>
        <taxon>Glossata</taxon>
        <taxon>Ditrysia</taxon>
        <taxon>Noctuoidea</taxon>
        <taxon>Noctuidae</taxon>
        <taxon>Amphipyrinae</taxon>
        <taxon>Spodoptera</taxon>
    </lineage>
</organism>